<accession>A8NEI7</accession>
<reference evidence="1 2" key="1">
    <citation type="journal article" date="2010" name="Proc. Natl. Acad. Sci. U.S.A.">
        <title>Insights into evolution of multicellular fungi from the assembled chromosomes of the mushroom Coprinopsis cinerea (Coprinus cinereus).</title>
        <authorList>
            <person name="Stajich J.E."/>
            <person name="Wilke S.K."/>
            <person name="Ahren D."/>
            <person name="Au C.H."/>
            <person name="Birren B.W."/>
            <person name="Borodovsky M."/>
            <person name="Burns C."/>
            <person name="Canback B."/>
            <person name="Casselton L.A."/>
            <person name="Cheng C.K."/>
            <person name="Deng J."/>
            <person name="Dietrich F.S."/>
            <person name="Fargo D.C."/>
            <person name="Farman M.L."/>
            <person name="Gathman A.C."/>
            <person name="Goldberg J."/>
            <person name="Guigo R."/>
            <person name="Hoegger P.J."/>
            <person name="Hooker J.B."/>
            <person name="Huggins A."/>
            <person name="James T.Y."/>
            <person name="Kamada T."/>
            <person name="Kilaru S."/>
            <person name="Kodira C."/>
            <person name="Kues U."/>
            <person name="Kupfer D."/>
            <person name="Kwan H.S."/>
            <person name="Lomsadze A."/>
            <person name="Li W."/>
            <person name="Lilly W.W."/>
            <person name="Ma L.J."/>
            <person name="Mackey A.J."/>
            <person name="Manning G."/>
            <person name="Martin F."/>
            <person name="Muraguchi H."/>
            <person name="Natvig D.O."/>
            <person name="Palmerini H."/>
            <person name="Ramesh M.A."/>
            <person name="Rehmeyer C.J."/>
            <person name="Roe B.A."/>
            <person name="Shenoy N."/>
            <person name="Stanke M."/>
            <person name="Ter-Hovhannisyan V."/>
            <person name="Tunlid A."/>
            <person name="Velagapudi R."/>
            <person name="Vision T.J."/>
            <person name="Zeng Q."/>
            <person name="Zolan M.E."/>
            <person name="Pukkila P.J."/>
        </authorList>
    </citation>
    <scope>NUCLEOTIDE SEQUENCE [LARGE SCALE GENOMIC DNA]</scope>
    <source>
        <strain evidence="2">Okayama-7 / 130 / ATCC MYA-4618 / FGSC 9003</strain>
    </source>
</reference>
<dbReference type="HOGENOM" id="CLU_2120959_0_0_1"/>
<proteinExistence type="predicted"/>
<dbReference type="Proteomes" id="UP000001861">
    <property type="component" value="Unassembled WGS sequence"/>
</dbReference>
<dbReference type="GeneID" id="6009530"/>
<comment type="caution">
    <text evidence="1">The sequence shown here is derived from an EMBL/GenBank/DDBJ whole genome shotgun (WGS) entry which is preliminary data.</text>
</comment>
<protein>
    <submittedName>
        <fullName evidence="1">Uncharacterized protein</fullName>
    </submittedName>
</protein>
<dbReference type="RefSeq" id="XP_001833039.2">
    <property type="nucleotide sequence ID" value="XM_001832987.2"/>
</dbReference>
<evidence type="ECO:0000313" key="1">
    <source>
        <dbReference type="EMBL" id="EAU88728.2"/>
    </source>
</evidence>
<sequence>MAGRVSGTDDSFYAEATAVTRGPVWAPYQVVGNINSTVSTCACACGEDYENGCADYLFRRRTYGRTNIRDRRHDISLCYYTEKLAQEQEWICLRVLEKEQWWQGTDDQKGKRAL</sequence>
<dbReference type="KEGG" id="cci:CC1G_01101"/>
<organism evidence="1 2">
    <name type="scientific">Coprinopsis cinerea (strain Okayama-7 / 130 / ATCC MYA-4618 / FGSC 9003)</name>
    <name type="common">Inky cap fungus</name>
    <name type="synonym">Hormographiella aspergillata</name>
    <dbReference type="NCBI Taxonomy" id="240176"/>
    <lineage>
        <taxon>Eukaryota</taxon>
        <taxon>Fungi</taxon>
        <taxon>Dikarya</taxon>
        <taxon>Basidiomycota</taxon>
        <taxon>Agaricomycotina</taxon>
        <taxon>Agaricomycetes</taxon>
        <taxon>Agaricomycetidae</taxon>
        <taxon>Agaricales</taxon>
        <taxon>Agaricineae</taxon>
        <taxon>Psathyrellaceae</taxon>
        <taxon>Coprinopsis</taxon>
    </lineage>
</organism>
<gene>
    <name evidence="1" type="ORF">CC1G_01101</name>
</gene>
<dbReference type="AlphaFoldDB" id="A8NEI7"/>
<dbReference type="VEuPathDB" id="FungiDB:CC1G_01101"/>
<dbReference type="InParanoid" id="A8NEI7"/>
<evidence type="ECO:0000313" key="2">
    <source>
        <dbReference type="Proteomes" id="UP000001861"/>
    </source>
</evidence>
<dbReference type="EMBL" id="AACS02000002">
    <property type="protein sequence ID" value="EAU88728.2"/>
    <property type="molecule type" value="Genomic_DNA"/>
</dbReference>
<keyword evidence="2" id="KW-1185">Reference proteome</keyword>
<name>A8NEI7_COPC7</name>